<organism evidence="5 6">
    <name type="scientific">Nakamurella aerolata</name>
    <dbReference type="NCBI Taxonomy" id="1656892"/>
    <lineage>
        <taxon>Bacteria</taxon>
        <taxon>Bacillati</taxon>
        <taxon>Actinomycetota</taxon>
        <taxon>Actinomycetes</taxon>
        <taxon>Nakamurellales</taxon>
        <taxon>Nakamurellaceae</taxon>
        <taxon>Nakamurella</taxon>
    </lineage>
</organism>
<evidence type="ECO:0000256" key="3">
    <source>
        <dbReference type="ARBA" id="ARBA00023163"/>
    </source>
</evidence>
<accession>A0A849A027</accession>
<dbReference type="InterPro" id="IPR002577">
    <property type="entry name" value="HTH_HxlR"/>
</dbReference>
<evidence type="ECO:0000256" key="2">
    <source>
        <dbReference type="ARBA" id="ARBA00023125"/>
    </source>
</evidence>
<name>A0A849A027_9ACTN</name>
<dbReference type="PANTHER" id="PTHR33204:SF18">
    <property type="entry name" value="TRANSCRIPTIONAL REGULATORY PROTEIN"/>
    <property type="match status" value="1"/>
</dbReference>
<dbReference type="InterPro" id="IPR036388">
    <property type="entry name" value="WH-like_DNA-bd_sf"/>
</dbReference>
<evidence type="ECO:0000259" key="4">
    <source>
        <dbReference type="PROSITE" id="PS51118"/>
    </source>
</evidence>
<reference evidence="5 6" key="1">
    <citation type="submission" date="2020-05" db="EMBL/GenBank/DDBJ databases">
        <title>Nakamurella sp. DB0629 isolated from air conditioner.</title>
        <authorList>
            <person name="Kim D.H."/>
            <person name="Kim D.-U."/>
        </authorList>
    </citation>
    <scope>NUCLEOTIDE SEQUENCE [LARGE SCALE GENOMIC DNA]</scope>
    <source>
        <strain evidence="5 6">DB0629</strain>
    </source>
</reference>
<dbReference type="InterPro" id="IPR011991">
    <property type="entry name" value="ArsR-like_HTH"/>
</dbReference>
<dbReference type="RefSeq" id="WP_171198055.1">
    <property type="nucleotide sequence ID" value="NZ_JABEND010000001.1"/>
</dbReference>
<comment type="caution">
    <text evidence="5">The sequence shown here is derived from an EMBL/GenBank/DDBJ whole genome shotgun (WGS) entry which is preliminary data.</text>
</comment>
<dbReference type="InterPro" id="IPR036390">
    <property type="entry name" value="WH_DNA-bd_sf"/>
</dbReference>
<keyword evidence="2" id="KW-0238">DNA-binding</keyword>
<evidence type="ECO:0000313" key="6">
    <source>
        <dbReference type="Proteomes" id="UP000562984"/>
    </source>
</evidence>
<keyword evidence="6" id="KW-1185">Reference proteome</keyword>
<dbReference type="SMART" id="SM00418">
    <property type="entry name" value="HTH_ARSR"/>
    <property type="match status" value="1"/>
</dbReference>
<dbReference type="GO" id="GO:0003677">
    <property type="term" value="F:DNA binding"/>
    <property type="evidence" value="ECO:0007669"/>
    <property type="project" value="UniProtKB-KW"/>
</dbReference>
<keyword evidence="3" id="KW-0804">Transcription</keyword>
<dbReference type="Proteomes" id="UP000562984">
    <property type="component" value="Unassembled WGS sequence"/>
</dbReference>
<protein>
    <submittedName>
        <fullName evidence="5">Helix-turn-helix transcriptional regulator</fullName>
    </submittedName>
</protein>
<dbReference type="CDD" id="cd00090">
    <property type="entry name" value="HTH_ARSR"/>
    <property type="match status" value="1"/>
</dbReference>
<evidence type="ECO:0000313" key="5">
    <source>
        <dbReference type="EMBL" id="NNG34414.1"/>
    </source>
</evidence>
<dbReference type="SUPFAM" id="SSF46785">
    <property type="entry name" value="Winged helix' DNA-binding domain"/>
    <property type="match status" value="1"/>
</dbReference>
<dbReference type="GO" id="GO:0003700">
    <property type="term" value="F:DNA-binding transcription factor activity"/>
    <property type="evidence" value="ECO:0007669"/>
    <property type="project" value="InterPro"/>
</dbReference>
<dbReference type="Pfam" id="PF01638">
    <property type="entry name" value="HxlR"/>
    <property type="match status" value="1"/>
</dbReference>
<gene>
    <name evidence="5" type="ORF">HKD39_01495</name>
</gene>
<sequence length="170" mass="19307">MALGNDYREQNCFLARALEVVGERWTLMILRDCCYGVRHFSDLLAHLDISRAVLAERLDTLVDNGLLTRSRTGRQVEYQLTVAGKALWPTIFGLMSWGQKYLPADHPPRRFRHVTCAADLDDSGRCPDCGRVPEVADVETRPAVRRRAIDRDDPVAKALREPHRMLTPVP</sequence>
<evidence type="ECO:0000256" key="1">
    <source>
        <dbReference type="ARBA" id="ARBA00023015"/>
    </source>
</evidence>
<dbReference type="EMBL" id="JABEND010000001">
    <property type="protein sequence ID" value="NNG34414.1"/>
    <property type="molecule type" value="Genomic_DNA"/>
</dbReference>
<feature type="domain" description="HTH hxlR-type" evidence="4">
    <location>
        <begin position="12"/>
        <end position="106"/>
    </location>
</feature>
<dbReference type="PANTHER" id="PTHR33204">
    <property type="entry name" value="TRANSCRIPTIONAL REGULATOR, MARR FAMILY"/>
    <property type="match status" value="1"/>
</dbReference>
<keyword evidence="1" id="KW-0805">Transcription regulation</keyword>
<dbReference type="InterPro" id="IPR001845">
    <property type="entry name" value="HTH_ArsR_DNA-bd_dom"/>
</dbReference>
<dbReference type="Gene3D" id="1.10.10.10">
    <property type="entry name" value="Winged helix-like DNA-binding domain superfamily/Winged helix DNA-binding domain"/>
    <property type="match status" value="1"/>
</dbReference>
<proteinExistence type="predicted"/>
<dbReference type="PROSITE" id="PS51118">
    <property type="entry name" value="HTH_HXLR"/>
    <property type="match status" value="1"/>
</dbReference>
<dbReference type="AlphaFoldDB" id="A0A849A027"/>